<sequence length="453" mass="46660">MSIDFNGTSGDDTLIGTAAREFIRGFAGNDLISGDLGLDTLDGGNGTDTVSFEYTSADVDIDLVAELATFFNGNTEEIRNFENVIGSGGDNLITGDSGANDLQGGAGDDTISGGLGRDTMDGGDGIDTIDFSYTSADVDIDLAAGLATFFNGVTEVITNFENAIGTSGDNEITGTDGDNILDGNGGDDTLNGGAGNDTLIGSEDGFTEYNGGFGIDTIDFSASTSDLIVDLELDEIFRLEADGRMTSIGDPVGNFNVLTGAGDDLILSRDDTFIDAGAGNDFINGEFGGSDTMLGGSGDDILSNRLGTGNDFMFGGSGNDEFRIAGEANFAFGEEGNDTLRGEDDFFIGVDALDGGDGDDVLFGGGGNDLLTGGEGSDTFEFNDASHRDTVTDFTAGEDVLVFDVDNPADFEIVQFDGSTIITNETAVPFADEVSVTLLGFTGTLTADDLSFV</sequence>
<dbReference type="RefSeq" id="WP_196102602.1">
    <property type="nucleotide sequence ID" value="NZ_CP064942.1"/>
</dbReference>
<gene>
    <name evidence="4" type="ORF">I0K15_16630</name>
</gene>
<dbReference type="PROSITE" id="PS00330">
    <property type="entry name" value="HEMOLYSIN_CALCIUM"/>
    <property type="match status" value="3"/>
</dbReference>
<dbReference type="EMBL" id="CP064942">
    <property type="protein sequence ID" value="QPH53393.1"/>
    <property type="molecule type" value="Genomic_DNA"/>
</dbReference>
<evidence type="ECO:0000313" key="5">
    <source>
        <dbReference type="Proteomes" id="UP000594800"/>
    </source>
</evidence>
<dbReference type="InterPro" id="IPR050557">
    <property type="entry name" value="RTX_toxin/Mannuronan_C5-epim"/>
</dbReference>
<dbReference type="PANTHER" id="PTHR38340:SF1">
    <property type="entry name" value="S-LAYER PROTEIN"/>
    <property type="match status" value="1"/>
</dbReference>
<dbReference type="Gene3D" id="2.150.10.10">
    <property type="entry name" value="Serralysin-like metalloprotease, C-terminal"/>
    <property type="match status" value="4"/>
</dbReference>
<dbReference type="AlphaFoldDB" id="A0A7S9QBZ4"/>
<proteinExistence type="predicted"/>
<dbReference type="InterPro" id="IPR011049">
    <property type="entry name" value="Serralysin-like_metalloprot_C"/>
</dbReference>
<comment type="subcellular location">
    <subcellularLocation>
        <location evidence="1">Secreted</location>
    </subcellularLocation>
</comment>
<dbReference type="InterPro" id="IPR001343">
    <property type="entry name" value="Hemolysn_Ca-bd"/>
</dbReference>
<dbReference type="PRINTS" id="PR00313">
    <property type="entry name" value="CABNDNGRPT"/>
</dbReference>
<keyword evidence="5" id="KW-1185">Reference proteome</keyword>
<feature type="compositionally biased region" description="Low complexity" evidence="3">
    <location>
        <begin position="172"/>
        <end position="191"/>
    </location>
</feature>
<evidence type="ECO:0000256" key="1">
    <source>
        <dbReference type="ARBA" id="ARBA00004613"/>
    </source>
</evidence>
<dbReference type="InterPro" id="IPR018511">
    <property type="entry name" value="Hemolysin-typ_Ca-bd_CS"/>
</dbReference>
<feature type="region of interest" description="Disordered" evidence="3">
    <location>
        <begin position="171"/>
        <end position="196"/>
    </location>
</feature>
<keyword evidence="2" id="KW-0964">Secreted</keyword>
<reference evidence="4 5" key="1">
    <citation type="submission" date="2020-11" db="EMBL/GenBank/DDBJ databases">
        <title>Description of Pontivivens ytuae sp. nov. isolated from deep sea sediment of Mariana Trench.</title>
        <authorList>
            <person name="Wang Z."/>
            <person name="Sun Q.-L."/>
            <person name="Xu X.-D."/>
            <person name="Tang Y.-Z."/>
            <person name="Zhang J."/>
        </authorList>
    </citation>
    <scope>NUCLEOTIDE SEQUENCE [LARGE SCALE GENOMIC DNA]</scope>
    <source>
        <strain evidence="4 5">MT2928</strain>
    </source>
</reference>
<dbReference type="Pfam" id="PF00353">
    <property type="entry name" value="HemolysinCabind"/>
    <property type="match status" value="7"/>
</dbReference>
<dbReference type="KEGG" id="poz:I0K15_16630"/>
<dbReference type="Proteomes" id="UP000594800">
    <property type="component" value="Chromosome"/>
</dbReference>
<evidence type="ECO:0000313" key="4">
    <source>
        <dbReference type="EMBL" id="QPH53393.1"/>
    </source>
</evidence>
<organism evidence="4 5">
    <name type="scientific">Pontivivens ytuae</name>
    <dbReference type="NCBI Taxonomy" id="2789856"/>
    <lineage>
        <taxon>Bacteria</taxon>
        <taxon>Pseudomonadati</taxon>
        <taxon>Pseudomonadota</taxon>
        <taxon>Alphaproteobacteria</taxon>
        <taxon>Rhodobacterales</taxon>
        <taxon>Paracoccaceae</taxon>
        <taxon>Pontivivens</taxon>
    </lineage>
</organism>
<evidence type="ECO:0000256" key="3">
    <source>
        <dbReference type="SAM" id="MobiDB-lite"/>
    </source>
</evidence>
<evidence type="ECO:0000256" key="2">
    <source>
        <dbReference type="ARBA" id="ARBA00022525"/>
    </source>
</evidence>
<dbReference type="PANTHER" id="PTHR38340">
    <property type="entry name" value="S-LAYER PROTEIN"/>
    <property type="match status" value="1"/>
</dbReference>
<dbReference type="SUPFAM" id="SSF51120">
    <property type="entry name" value="beta-Roll"/>
    <property type="match status" value="4"/>
</dbReference>
<protein>
    <submittedName>
        <fullName evidence="4">Calcium-binding protein</fullName>
    </submittedName>
</protein>
<dbReference type="GO" id="GO:0005576">
    <property type="term" value="C:extracellular region"/>
    <property type="evidence" value="ECO:0007669"/>
    <property type="project" value="UniProtKB-SubCell"/>
</dbReference>
<dbReference type="GO" id="GO:0005509">
    <property type="term" value="F:calcium ion binding"/>
    <property type="evidence" value="ECO:0007669"/>
    <property type="project" value="InterPro"/>
</dbReference>
<name>A0A7S9QBZ4_9RHOB</name>
<accession>A0A7S9QBZ4</accession>